<comment type="subunit">
    <text evidence="5">Component of the RIX1 complex.</text>
</comment>
<dbReference type="GO" id="GO:0005634">
    <property type="term" value="C:nucleus"/>
    <property type="evidence" value="ECO:0007669"/>
    <property type="project" value="UniProtKB-SubCell"/>
</dbReference>
<dbReference type="PANTHER" id="PTHR16056:SF2">
    <property type="entry name" value="TESTIS-EXPRESSED PROTEIN 10"/>
    <property type="match status" value="1"/>
</dbReference>
<dbReference type="EMBL" id="LT671828">
    <property type="protein sequence ID" value="SHO79890.1"/>
    <property type="molecule type" value="Genomic_DNA"/>
</dbReference>
<organism evidence="6 7">
    <name type="scientific">Malassezia sympodialis (strain ATCC 42132)</name>
    <name type="common">Atopic eczema-associated yeast</name>
    <dbReference type="NCBI Taxonomy" id="1230383"/>
    <lineage>
        <taxon>Eukaryota</taxon>
        <taxon>Fungi</taxon>
        <taxon>Dikarya</taxon>
        <taxon>Basidiomycota</taxon>
        <taxon>Ustilaginomycotina</taxon>
        <taxon>Malasseziomycetes</taxon>
        <taxon>Malasseziales</taxon>
        <taxon>Malasseziaceae</taxon>
        <taxon>Malassezia</taxon>
    </lineage>
</organism>
<evidence type="ECO:0000256" key="5">
    <source>
        <dbReference type="RuleBase" id="RU368021"/>
    </source>
</evidence>
<dbReference type="Proteomes" id="UP000186303">
    <property type="component" value="Chromosome 8"/>
</dbReference>
<dbReference type="InterPro" id="IPR021133">
    <property type="entry name" value="HEAT_type_2"/>
</dbReference>
<keyword evidence="7" id="KW-1185">Reference proteome</keyword>
<dbReference type="InterPro" id="IPR011989">
    <property type="entry name" value="ARM-like"/>
</dbReference>
<dbReference type="GO" id="GO:0120330">
    <property type="term" value="C:rixosome complex"/>
    <property type="evidence" value="ECO:0007669"/>
    <property type="project" value="UniProtKB-UniRule"/>
</dbReference>
<accession>M5ECT7</accession>
<evidence type="ECO:0000256" key="4">
    <source>
        <dbReference type="ARBA" id="ARBA00023242"/>
    </source>
</evidence>
<evidence type="ECO:0000256" key="3">
    <source>
        <dbReference type="ARBA" id="ARBA00006427"/>
    </source>
</evidence>
<dbReference type="Pfam" id="PF12333">
    <property type="entry name" value="Ipi1_N"/>
    <property type="match status" value="1"/>
</dbReference>
<name>M5ECT7_MALS4</name>
<dbReference type="KEGG" id="msym:MSY001_3405"/>
<comment type="subcellular location">
    <subcellularLocation>
        <location evidence="2 5">Nucleus</location>
    </subcellularLocation>
</comment>
<dbReference type="InterPro" id="IPR016024">
    <property type="entry name" value="ARM-type_fold"/>
</dbReference>
<comment type="similarity">
    <text evidence="3 5">Belongs to the IPI1/TEX10 family.</text>
</comment>
<dbReference type="GO" id="GO:0006364">
    <property type="term" value="P:rRNA processing"/>
    <property type="evidence" value="ECO:0007669"/>
    <property type="project" value="UniProtKB-UniRule"/>
</dbReference>
<dbReference type="STRING" id="1230383.M5ECT7"/>
<protein>
    <recommendedName>
        <fullName evidence="5">Pre-rRNA-processing protein</fullName>
    </recommendedName>
</protein>
<dbReference type="VEuPathDB" id="FungiDB:MSYG_4243"/>
<sequence>MGTKRKATPATDFTKTKKKLGKGKQLSSNATDTSFKAKTIAMPQQSILLDRTQSVTTRRRQTLSDLVQNTRHHAPGVRKDAVLGMLELITTYEGLLQAETTTLLNSVLPLLSDIDVHVRAAVARYLRTLLDQMSMEMFAPYAAPMLLLTTSAMSHIAMAVRLDALGVLALLLDKVGPLATDGWESGLDTSVAADRHGQRILMAFFAMLGVAAEAQRAKAGITTKKSTASIELPPADRLKVLRALRHFLRVATDDTPMPRMPMWCFHATFPSPGRLEHFLQLFAKAPPAGPLSWVEQSMPSVTTESLCEALLAGARTERVNSSRALESAYERLAHILHASLLATLLDSLPNVVSPDGSLSSVHADLVTAILDVYLVLWRRIVAAYLSASATQRPLSPEAACAQQEQLLGYLAPHFPAATGSSDSALVRLNGVYCEMVALATVLSQKRSPTSRNKAQMHLEPALAYLVSLLSTDDRLSDELYETLLPTFWLFVTTPTEGSADLLSALLSHFQRLHMSPLKAQAFHVLARLSLLHTYGPDPASLVAIHHAQVRGAWQAWLLALPRMLWEASTQAVSTRATPEAAEGALELITHMIEFLRLVTLQADGVVFDHAVLRKLEPQMQPLFSVRHPKRGMVPGPLHKLPTHVQHMARALAGKNEALPSSNASSP</sequence>
<dbReference type="SUPFAM" id="SSF48371">
    <property type="entry name" value="ARM repeat"/>
    <property type="match status" value="1"/>
</dbReference>
<comment type="function">
    <text evidence="1 5">Component of the RIX1 complex required for processing of ITS2 sequences from 35S pre-rRNA.</text>
</comment>
<proteinExistence type="inferred from homology"/>
<dbReference type="OrthoDB" id="361362at2759"/>
<dbReference type="AlphaFoldDB" id="M5ECT7"/>
<dbReference type="InterPro" id="IPR024679">
    <property type="entry name" value="Ipi1_N"/>
</dbReference>
<keyword evidence="5" id="KW-0690">Ribosome biogenesis</keyword>
<evidence type="ECO:0000313" key="7">
    <source>
        <dbReference type="Proteomes" id="UP000186303"/>
    </source>
</evidence>
<dbReference type="OMA" id="NLIYCEL"/>
<dbReference type="RefSeq" id="XP_018741879.1">
    <property type="nucleotide sequence ID" value="XM_018885305.1"/>
</dbReference>
<keyword evidence="4 5" id="KW-0539">Nucleus</keyword>
<dbReference type="PANTHER" id="PTHR16056">
    <property type="entry name" value="REGULATOR OF MICROTUBULE DYNAMICS PROTEIN"/>
    <property type="match status" value="1"/>
</dbReference>
<keyword evidence="5" id="KW-0698">rRNA processing</keyword>
<dbReference type="PROSITE" id="PS50077">
    <property type="entry name" value="HEAT_REPEAT"/>
    <property type="match status" value="1"/>
</dbReference>
<evidence type="ECO:0000256" key="2">
    <source>
        <dbReference type="ARBA" id="ARBA00004123"/>
    </source>
</evidence>
<reference evidence="7" key="1">
    <citation type="journal article" date="2017" name="Nucleic Acids Res.">
        <title>Proteogenomics produces comprehensive and highly accurate protein-coding gene annotation in a complete genome assembly of Malassezia sympodialis.</title>
        <authorList>
            <person name="Zhu Y."/>
            <person name="Engstroem P.G."/>
            <person name="Tellgren-Roth C."/>
            <person name="Baudo C.D."/>
            <person name="Kennell J.C."/>
            <person name="Sun S."/>
            <person name="Billmyre R.B."/>
            <person name="Schroeder M.S."/>
            <person name="Andersson A."/>
            <person name="Holm T."/>
            <person name="Sigurgeirsson B."/>
            <person name="Wu G."/>
            <person name="Sankaranarayanan S.R."/>
            <person name="Siddharthan R."/>
            <person name="Sanyal K."/>
            <person name="Lundeberg J."/>
            <person name="Nystedt B."/>
            <person name="Boekhout T."/>
            <person name="Dawson T.L. Jr."/>
            <person name="Heitman J."/>
            <person name="Scheynius A."/>
            <person name="Lehtioe J."/>
        </authorList>
    </citation>
    <scope>NUCLEOTIDE SEQUENCE [LARGE SCALE GENOMIC DNA]</scope>
    <source>
        <strain evidence="7">ATCC 42132</strain>
    </source>
</reference>
<gene>
    <name evidence="6" type="ORF">MSYG_4243</name>
</gene>
<dbReference type="HOGENOM" id="CLU_013988_0_0_1"/>
<evidence type="ECO:0000256" key="1">
    <source>
        <dbReference type="ARBA" id="ARBA00002355"/>
    </source>
</evidence>
<dbReference type="Gene3D" id="1.25.10.10">
    <property type="entry name" value="Leucine-rich Repeat Variant"/>
    <property type="match status" value="1"/>
</dbReference>
<evidence type="ECO:0000313" key="6">
    <source>
        <dbReference type="EMBL" id="SHO79890.1"/>
    </source>
</evidence>